<feature type="compositionally biased region" description="Basic and acidic residues" evidence="5">
    <location>
        <begin position="552"/>
        <end position="579"/>
    </location>
</feature>
<evidence type="ECO:0000256" key="3">
    <source>
        <dbReference type="ARBA" id="ARBA00022833"/>
    </source>
</evidence>
<sequence length="924" mass="101292">MSRTATNKTTGHAPSTLMLERMHEAASDLAILATTSQGWRFTNERNGAMLYEMAGRSLPSNVSTAQKFGRGAGHSSDYYLVRAVTTVHMGVAALLDLLHSSTTEEFQLVMKQIFQQNFQNGVTLDKLTCTTPPPFAEDPDAGAEGARRSYSEDDSYSVNWLTLKAQAKLGSVENNRDFTLVCYQDAFSQHKSGVLERVGRGSARTRSDTVNFQPQNKLLGVHVLSSVNFQDVPELLIPNCTDRLHFRNSGFVIEETSEPNVLRLSLLLSLLPTKATLKYARKYQRWLQTLASCVGNLAQVLKPEVTLHCLSKLTWKQSDHCFMCLKMFRTFRRCHHCRFCGEAVCGACSSMVNMAGYEVTDGSGKTLTNNVAYNLASSQCVEPTNVEFSQTGDVRQGASKSGLAVSRSNSVARNFQEARGCSACIADLRHGLTTSGIVKTRRNSDSSNFSGGSYSGDMMLTCSKIGRSVINDEDEVVSYDSSDDVSYERRLGSIATYIPSESGVGAMVEENGRYSVSSLGLDKPQDDFPVMSDELQDHFPAVDEPAPSRFRNVSDPDELRRLRNVSDPELPQRLKDKHSMASMSTVSSSFSRSSNDRYTNDSASQYSRGTNFSAMSDVLSSCDLSRDPDILALAGLKPRPSDDHYEPAPILRPPMPQRKSCEQSQIPEEPEMEMEPEVFAKTKSYEEEESFKGRTLHPAWSDNSDADVRYRSNTTSMRGGYAMPQSSVLYPADILRHRSQTTAALTWNPAATAPLSSAKNLSDAPNNFVSSSIHPALNRSKVAAARSEALVDSSGQFHFSRMKDETSVKSAAIVAAVTAVSVGSTKSIAGYQQDQISSSLDSSKVNMTSTARRGSVPRPLHEMQSLPASVPEGCTASEDLDCNDMIPLPLPDQAPAAFVVFSASRRESIFMRADDGQDMIPLEF</sequence>
<feature type="domain" description="FYVE-type" evidence="6">
    <location>
        <begin position="315"/>
        <end position="429"/>
    </location>
</feature>
<name>A0AAU9L329_9STRA</name>
<protein>
    <recommendedName>
        <fullName evidence="6">FYVE-type domain-containing protein</fullName>
    </recommendedName>
</protein>
<evidence type="ECO:0000256" key="2">
    <source>
        <dbReference type="ARBA" id="ARBA00022771"/>
    </source>
</evidence>
<gene>
    <name evidence="7" type="ORF">PBS003_LOCUS4934</name>
</gene>
<dbReference type="InterPro" id="IPR013083">
    <property type="entry name" value="Znf_RING/FYVE/PHD"/>
</dbReference>
<dbReference type="InterPro" id="IPR011011">
    <property type="entry name" value="Znf_FYVE_PHD"/>
</dbReference>
<evidence type="ECO:0000313" key="8">
    <source>
        <dbReference type="Proteomes" id="UP001160483"/>
    </source>
</evidence>
<dbReference type="Proteomes" id="UP001160483">
    <property type="component" value="Unassembled WGS sequence"/>
</dbReference>
<dbReference type="PANTHER" id="PTHR43102">
    <property type="entry name" value="SLR1143 PROTEIN"/>
    <property type="match status" value="1"/>
</dbReference>
<evidence type="ECO:0000313" key="7">
    <source>
        <dbReference type="EMBL" id="CAH0478231.1"/>
    </source>
</evidence>
<comment type="caution">
    <text evidence="7">The sequence shown here is derived from an EMBL/GenBank/DDBJ whole genome shotgun (WGS) entry which is preliminary data.</text>
</comment>
<dbReference type="GO" id="GO:0008270">
    <property type="term" value="F:zinc ion binding"/>
    <property type="evidence" value="ECO:0007669"/>
    <property type="project" value="UniProtKB-KW"/>
</dbReference>
<feature type="compositionally biased region" description="Low complexity" evidence="5">
    <location>
        <begin position="580"/>
        <end position="593"/>
    </location>
</feature>
<dbReference type="InterPro" id="IPR017455">
    <property type="entry name" value="Znf_FYVE-rel"/>
</dbReference>
<dbReference type="AlphaFoldDB" id="A0AAU9L329"/>
<proteinExistence type="predicted"/>
<evidence type="ECO:0000259" key="6">
    <source>
        <dbReference type="PROSITE" id="PS50178"/>
    </source>
</evidence>
<dbReference type="SUPFAM" id="SSF57903">
    <property type="entry name" value="FYVE/PHD zinc finger"/>
    <property type="match status" value="1"/>
</dbReference>
<keyword evidence="3" id="KW-0862">Zinc</keyword>
<accession>A0AAU9L329</accession>
<organism evidence="7 8">
    <name type="scientific">Peronospora belbahrii</name>
    <dbReference type="NCBI Taxonomy" id="622444"/>
    <lineage>
        <taxon>Eukaryota</taxon>
        <taxon>Sar</taxon>
        <taxon>Stramenopiles</taxon>
        <taxon>Oomycota</taxon>
        <taxon>Peronosporomycetes</taxon>
        <taxon>Peronosporales</taxon>
        <taxon>Peronosporaceae</taxon>
        <taxon>Peronospora</taxon>
    </lineage>
</organism>
<dbReference type="PANTHER" id="PTHR43102:SF2">
    <property type="entry name" value="GAF DOMAIN-CONTAINING PROTEIN"/>
    <property type="match status" value="1"/>
</dbReference>
<feature type="region of interest" description="Disordered" evidence="5">
    <location>
        <begin position="539"/>
        <end position="604"/>
    </location>
</feature>
<dbReference type="Gene3D" id="3.30.40.10">
    <property type="entry name" value="Zinc/RING finger domain, C3HC4 (zinc finger)"/>
    <property type="match status" value="1"/>
</dbReference>
<evidence type="ECO:0000256" key="4">
    <source>
        <dbReference type="PROSITE-ProRule" id="PRU00091"/>
    </source>
</evidence>
<dbReference type="InterPro" id="IPR000306">
    <property type="entry name" value="Znf_FYVE"/>
</dbReference>
<dbReference type="EMBL" id="CAKKTJ010000223">
    <property type="protein sequence ID" value="CAH0478231.1"/>
    <property type="molecule type" value="Genomic_DNA"/>
</dbReference>
<dbReference type="InterPro" id="IPR023393">
    <property type="entry name" value="START-like_dom_sf"/>
</dbReference>
<keyword evidence="2 4" id="KW-0863">Zinc-finger</keyword>
<dbReference type="SMART" id="SM00064">
    <property type="entry name" value="FYVE"/>
    <property type="match status" value="1"/>
</dbReference>
<feature type="region of interest" description="Disordered" evidence="5">
    <location>
        <begin position="634"/>
        <end position="660"/>
    </location>
</feature>
<evidence type="ECO:0000256" key="1">
    <source>
        <dbReference type="ARBA" id="ARBA00022723"/>
    </source>
</evidence>
<reference evidence="7" key="1">
    <citation type="submission" date="2021-11" db="EMBL/GenBank/DDBJ databases">
        <authorList>
            <person name="Islam A."/>
            <person name="Islam S."/>
            <person name="Flora M.S."/>
            <person name="Rahman M."/>
            <person name="Ziaur R.M."/>
            <person name="Epstein J.H."/>
            <person name="Hassan M."/>
            <person name="Klassen M."/>
            <person name="Woodard K."/>
            <person name="Webb A."/>
            <person name="Webby R.J."/>
            <person name="El Zowalaty M.E."/>
        </authorList>
    </citation>
    <scope>NUCLEOTIDE SEQUENCE</scope>
    <source>
        <strain evidence="7">Pbs3</strain>
    </source>
</reference>
<dbReference type="Gene3D" id="3.30.530.20">
    <property type="match status" value="1"/>
</dbReference>
<dbReference type="PROSITE" id="PS50178">
    <property type="entry name" value="ZF_FYVE"/>
    <property type="match status" value="1"/>
</dbReference>
<keyword evidence="1" id="KW-0479">Metal-binding</keyword>
<evidence type="ECO:0000256" key="5">
    <source>
        <dbReference type="SAM" id="MobiDB-lite"/>
    </source>
</evidence>